<dbReference type="InterPro" id="IPR014036">
    <property type="entry name" value="DeoR-like_C"/>
</dbReference>
<sequence>MNAETRQQQILEQLARRGEATIAELSARFDVSEMTIRRDLNQLAAAGVVVRTHGGAAPAASGSFEPPFGLRSRTNSEAKRQIAIAVAKQVLDGQTVILDGGTTGLAIAEELVGRNITVCALNLRVADILSAESATRVMIPGGLIRTGESSIVGSEAERALQNFRYDLYVMTASAVDAAAGFTEWNLEDAAIKRASLAASRRTIAAVDSSKFGREAFARICGLDQVAAVVTDAAISSEQKRDFSVSGTELLIA</sequence>
<comment type="caution">
    <text evidence="8">The sequence shown here is derived from an EMBL/GenBank/DDBJ whole genome shotgun (WGS) entry which is preliminary data.</text>
</comment>
<dbReference type="Pfam" id="PF00455">
    <property type="entry name" value="DeoRC"/>
    <property type="match status" value="1"/>
</dbReference>
<dbReference type="AlphaFoldDB" id="A0A853CTM4"/>
<evidence type="ECO:0000259" key="7">
    <source>
        <dbReference type="PROSITE" id="PS51000"/>
    </source>
</evidence>
<keyword evidence="5" id="KW-0804">Transcription</keyword>
<dbReference type="GO" id="GO:0003677">
    <property type="term" value="F:DNA binding"/>
    <property type="evidence" value="ECO:0007669"/>
    <property type="project" value="UniProtKB-KW"/>
</dbReference>
<dbReference type="InterPro" id="IPR001034">
    <property type="entry name" value="DeoR_HTH"/>
</dbReference>
<gene>
    <name evidence="8" type="ORF">HNR13_000831</name>
</gene>
<dbReference type="SUPFAM" id="SSF46785">
    <property type="entry name" value="Winged helix' DNA-binding domain"/>
    <property type="match status" value="1"/>
</dbReference>
<evidence type="ECO:0000256" key="3">
    <source>
        <dbReference type="ARBA" id="ARBA00023015"/>
    </source>
</evidence>
<evidence type="ECO:0000256" key="5">
    <source>
        <dbReference type="ARBA" id="ARBA00023163"/>
    </source>
</evidence>
<reference evidence="8 9" key="1">
    <citation type="submission" date="2020-07" db="EMBL/GenBank/DDBJ databases">
        <title>Sequencing the genomes of 1000 actinobacteria strains.</title>
        <authorList>
            <person name="Klenk H.-P."/>
        </authorList>
    </citation>
    <scope>NUCLEOTIDE SEQUENCE [LARGE SCALE GENOMIC DNA]</scope>
    <source>
        <strain evidence="8 9">DSM 15165</strain>
    </source>
</reference>
<dbReference type="PROSITE" id="PS00894">
    <property type="entry name" value="HTH_DEOR_1"/>
    <property type="match status" value="1"/>
</dbReference>
<dbReference type="EMBL" id="JACCFL010000001">
    <property type="protein sequence ID" value="NYJ22544.1"/>
    <property type="molecule type" value="Genomic_DNA"/>
</dbReference>
<dbReference type="InterPro" id="IPR050313">
    <property type="entry name" value="Carb_Metab_HTH_regulators"/>
</dbReference>
<dbReference type="SMART" id="SM01134">
    <property type="entry name" value="DeoRC"/>
    <property type="match status" value="1"/>
</dbReference>
<dbReference type="RefSeq" id="WP_179604580.1">
    <property type="nucleotide sequence ID" value="NZ_BAABEH010000001.1"/>
</dbReference>
<evidence type="ECO:0000256" key="6">
    <source>
        <dbReference type="ARBA" id="ARBA00024937"/>
    </source>
</evidence>
<dbReference type="PROSITE" id="PS51000">
    <property type="entry name" value="HTH_DEOR_2"/>
    <property type="match status" value="1"/>
</dbReference>
<dbReference type="Pfam" id="PF08220">
    <property type="entry name" value="HTH_DeoR"/>
    <property type="match status" value="1"/>
</dbReference>
<dbReference type="SUPFAM" id="SSF100950">
    <property type="entry name" value="NagB/RpiA/CoA transferase-like"/>
    <property type="match status" value="1"/>
</dbReference>
<dbReference type="SMART" id="SM00420">
    <property type="entry name" value="HTH_DEOR"/>
    <property type="match status" value="1"/>
</dbReference>
<accession>A0A853CTM4</accession>
<dbReference type="PANTHER" id="PTHR30363:SF4">
    <property type="entry name" value="GLYCEROL-3-PHOSPHATE REGULON REPRESSOR"/>
    <property type="match status" value="1"/>
</dbReference>
<dbReference type="PRINTS" id="PR00037">
    <property type="entry name" value="HTHLACR"/>
</dbReference>
<proteinExistence type="predicted"/>
<dbReference type="InterPro" id="IPR037171">
    <property type="entry name" value="NagB/RpiA_transferase-like"/>
</dbReference>
<dbReference type="PANTHER" id="PTHR30363">
    <property type="entry name" value="HTH-TYPE TRANSCRIPTIONAL REGULATOR SRLR-RELATED"/>
    <property type="match status" value="1"/>
</dbReference>
<dbReference type="Proteomes" id="UP000578352">
    <property type="component" value="Unassembled WGS sequence"/>
</dbReference>
<dbReference type="InterPro" id="IPR036388">
    <property type="entry name" value="WH-like_DNA-bd_sf"/>
</dbReference>
<comment type="function">
    <text evidence="6">Repressor of the lactose catabolism operon. Galactose-6-phosphate is the inducer.</text>
</comment>
<feature type="domain" description="HTH deoR-type" evidence="7">
    <location>
        <begin position="3"/>
        <end position="58"/>
    </location>
</feature>
<keyword evidence="2" id="KW-0678">Repressor</keyword>
<dbReference type="GO" id="GO:0003700">
    <property type="term" value="F:DNA-binding transcription factor activity"/>
    <property type="evidence" value="ECO:0007669"/>
    <property type="project" value="InterPro"/>
</dbReference>
<evidence type="ECO:0000256" key="2">
    <source>
        <dbReference type="ARBA" id="ARBA00022491"/>
    </source>
</evidence>
<dbReference type="InterPro" id="IPR018356">
    <property type="entry name" value="Tscrpt_reg_HTH_DeoR_CS"/>
</dbReference>
<evidence type="ECO:0000313" key="9">
    <source>
        <dbReference type="Proteomes" id="UP000578352"/>
    </source>
</evidence>
<dbReference type="Gene3D" id="1.10.10.10">
    <property type="entry name" value="Winged helix-like DNA-binding domain superfamily/Winged helix DNA-binding domain"/>
    <property type="match status" value="1"/>
</dbReference>
<keyword evidence="3" id="KW-0805">Transcription regulation</keyword>
<name>A0A853CTM4_9MICO</name>
<keyword evidence="4" id="KW-0238">DNA-binding</keyword>
<evidence type="ECO:0000256" key="4">
    <source>
        <dbReference type="ARBA" id="ARBA00023125"/>
    </source>
</evidence>
<dbReference type="InterPro" id="IPR036390">
    <property type="entry name" value="WH_DNA-bd_sf"/>
</dbReference>
<evidence type="ECO:0000256" key="1">
    <source>
        <dbReference type="ARBA" id="ARBA00021390"/>
    </source>
</evidence>
<organism evidence="8 9">
    <name type="scientific">Leifsonia shinshuensis</name>
    <dbReference type="NCBI Taxonomy" id="150026"/>
    <lineage>
        <taxon>Bacteria</taxon>
        <taxon>Bacillati</taxon>
        <taxon>Actinomycetota</taxon>
        <taxon>Actinomycetes</taxon>
        <taxon>Micrococcales</taxon>
        <taxon>Microbacteriaceae</taxon>
        <taxon>Leifsonia</taxon>
    </lineage>
</organism>
<evidence type="ECO:0000313" key="8">
    <source>
        <dbReference type="EMBL" id="NYJ22544.1"/>
    </source>
</evidence>
<protein>
    <recommendedName>
        <fullName evidence="1">Lactose phosphotransferase system repressor</fullName>
    </recommendedName>
</protein>
<dbReference type="Gene3D" id="3.40.50.1360">
    <property type="match status" value="1"/>
</dbReference>